<organism evidence="2 3">
    <name type="scientific">Penaeus vannamei</name>
    <name type="common">Whiteleg shrimp</name>
    <name type="synonym">Litopenaeus vannamei</name>
    <dbReference type="NCBI Taxonomy" id="6689"/>
    <lineage>
        <taxon>Eukaryota</taxon>
        <taxon>Metazoa</taxon>
        <taxon>Ecdysozoa</taxon>
        <taxon>Arthropoda</taxon>
        <taxon>Crustacea</taxon>
        <taxon>Multicrustacea</taxon>
        <taxon>Malacostraca</taxon>
        <taxon>Eumalacostraca</taxon>
        <taxon>Eucarida</taxon>
        <taxon>Decapoda</taxon>
        <taxon>Dendrobranchiata</taxon>
        <taxon>Penaeoidea</taxon>
        <taxon>Penaeidae</taxon>
        <taxon>Penaeus</taxon>
    </lineage>
</organism>
<dbReference type="GO" id="GO:0003711">
    <property type="term" value="F:transcription elongation factor activity"/>
    <property type="evidence" value="ECO:0007669"/>
    <property type="project" value="InterPro"/>
</dbReference>
<dbReference type="OrthoDB" id="2408655at2759"/>
<dbReference type="Proteomes" id="UP000283509">
    <property type="component" value="Unassembled WGS sequence"/>
</dbReference>
<feature type="compositionally biased region" description="Basic and acidic residues" evidence="1">
    <location>
        <begin position="222"/>
        <end position="240"/>
    </location>
</feature>
<dbReference type="STRING" id="6689.A0A3R7SS99"/>
<reference evidence="2 3" key="1">
    <citation type="submission" date="2018-04" db="EMBL/GenBank/DDBJ databases">
        <authorList>
            <person name="Zhang X."/>
            <person name="Yuan J."/>
            <person name="Li F."/>
            <person name="Xiang J."/>
        </authorList>
    </citation>
    <scope>NUCLEOTIDE SEQUENCE [LARGE SCALE GENOMIC DNA]</scope>
    <source>
        <tissue evidence="2">Muscle</tissue>
    </source>
</reference>
<keyword evidence="3" id="KW-1185">Reference proteome</keyword>
<protein>
    <submittedName>
        <fullName evidence="2">Uncharacterized protein</fullName>
    </submittedName>
</protein>
<dbReference type="GO" id="GO:0005634">
    <property type="term" value="C:nucleus"/>
    <property type="evidence" value="ECO:0007669"/>
    <property type="project" value="InterPro"/>
</dbReference>
<proteinExistence type="predicted"/>
<dbReference type="AlphaFoldDB" id="A0A3R7SS99"/>
<comment type="caution">
    <text evidence="2">The sequence shown here is derived from an EMBL/GenBank/DDBJ whole genome shotgun (WGS) entry which is preliminary data.</text>
</comment>
<feature type="region of interest" description="Disordered" evidence="1">
    <location>
        <begin position="222"/>
        <end position="264"/>
    </location>
</feature>
<evidence type="ECO:0000313" key="2">
    <source>
        <dbReference type="EMBL" id="ROT72796.1"/>
    </source>
</evidence>
<accession>A0A3R7SS99</accession>
<reference evidence="2 3" key="2">
    <citation type="submission" date="2019-01" db="EMBL/GenBank/DDBJ databases">
        <title>The decoding of complex shrimp genome reveals the adaptation for benthos swimmer, frequently molting mechanism and breeding impact on genome.</title>
        <authorList>
            <person name="Sun Y."/>
            <person name="Gao Y."/>
            <person name="Yu Y."/>
        </authorList>
    </citation>
    <scope>NUCLEOTIDE SEQUENCE [LARGE SCALE GENOMIC DNA]</scope>
    <source>
        <tissue evidence="2">Muscle</tissue>
    </source>
</reference>
<feature type="region of interest" description="Disordered" evidence="1">
    <location>
        <begin position="1"/>
        <end position="20"/>
    </location>
</feature>
<evidence type="ECO:0000256" key="1">
    <source>
        <dbReference type="SAM" id="MobiDB-lite"/>
    </source>
</evidence>
<dbReference type="EMBL" id="QCYY01002111">
    <property type="protein sequence ID" value="ROT72796.1"/>
    <property type="molecule type" value="Genomic_DNA"/>
</dbReference>
<dbReference type="GO" id="GO:0006368">
    <property type="term" value="P:transcription elongation by RNA polymerase II"/>
    <property type="evidence" value="ECO:0007669"/>
    <property type="project" value="InterPro"/>
</dbReference>
<dbReference type="InterPro" id="IPR026213">
    <property type="entry name" value="GRINL1"/>
</dbReference>
<gene>
    <name evidence="2" type="ORF">C7M84_008789</name>
</gene>
<dbReference type="PRINTS" id="PR02085">
    <property type="entry name" value="POLR2GRINL1"/>
</dbReference>
<evidence type="ECO:0000313" key="3">
    <source>
        <dbReference type="Proteomes" id="UP000283509"/>
    </source>
</evidence>
<sequence>MSSAKEVTSQEREVTEENENIIFSGENVTDLCLQDQGTEDSLPLLKKVSRRWKALPAQGDDVTIKDPKLKQGYLGDLRKKSVIELEDVLRRQDTILSNKTLLANLPDRGERLRGKRNEVAKALEEVREREWNLRTAYLPVDVQALEWRGINCNESQRVTTSKQQKDDEIDSDDENLDPLELMAQHSSCIKKKNHRKSWSEEEDPADVISRELKQMELRDALESANNEKEKNNEGRGESSTHRKHLGNEEEGIQNQVPSHSALDFGTKRIQMVELRRLRNGEIREPFKPYRRLEHPQPIPGLQQIIDSHRPKSDRQAKMISLQESITLERSYLSKMKERELKKTVEALAQMKDAKMEIGLPPKASSLKYRDVNHTEIDYRQDKHR</sequence>
<name>A0A3R7SS99_PENVA</name>